<dbReference type="GO" id="GO:0005737">
    <property type="term" value="C:cytoplasm"/>
    <property type="evidence" value="ECO:0007669"/>
    <property type="project" value="UniProtKB-SubCell"/>
</dbReference>
<evidence type="ECO:0000256" key="2">
    <source>
        <dbReference type="ARBA" id="ARBA00004496"/>
    </source>
</evidence>
<dbReference type="Gramene" id="QL02p078133:mrna">
    <property type="protein sequence ID" value="QL02p078133:mrna"/>
    <property type="gene ID" value="QL02p078133"/>
</dbReference>
<organism evidence="9 10">
    <name type="scientific">Quercus lobata</name>
    <name type="common">Valley oak</name>
    <dbReference type="NCBI Taxonomy" id="97700"/>
    <lineage>
        <taxon>Eukaryota</taxon>
        <taxon>Viridiplantae</taxon>
        <taxon>Streptophyta</taxon>
        <taxon>Embryophyta</taxon>
        <taxon>Tracheophyta</taxon>
        <taxon>Spermatophyta</taxon>
        <taxon>Magnoliopsida</taxon>
        <taxon>eudicotyledons</taxon>
        <taxon>Gunneridae</taxon>
        <taxon>Pentapetalae</taxon>
        <taxon>rosids</taxon>
        <taxon>fabids</taxon>
        <taxon>Fagales</taxon>
        <taxon>Fagaceae</taxon>
        <taxon>Quercus</taxon>
    </lineage>
</organism>
<evidence type="ECO:0000259" key="7">
    <source>
        <dbReference type="Pfam" id="PF01764"/>
    </source>
</evidence>
<accession>A0A7N2L0D8</accession>
<dbReference type="AlphaFoldDB" id="A0A7N2L0D8"/>
<evidence type="ECO:0000313" key="10">
    <source>
        <dbReference type="Proteomes" id="UP000594261"/>
    </source>
</evidence>
<evidence type="ECO:0000259" key="8">
    <source>
        <dbReference type="Pfam" id="PF18117"/>
    </source>
</evidence>
<reference evidence="9" key="2">
    <citation type="submission" date="2021-01" db="UniProtKB">
        <authorList>
            <consortium name="EnsemblPlants"/>
        </authorList>
    </citation>
    <scope>IDENTIFICATION</scope>
</reference>
<dbReference type="CDD" id="cd00519">
    <property type="entry name" value="Lipase_3"/>
    <property type="match status" value="1"/>
</dbReference>
<comment type="subcellular location">
    <subcellularLocation>
        <location evidence="2">Cytoplasm</location>
    </subcellularLocation>
    <subcellularLocation>
        <location evidence="1">Nucleus</location>
    </subcellularLocation>
</comment>
<evidence type="ECO:0000256" key="3">
    <source>
        <dbReference type="ARBA" id="ARBA00022490"/>
    </source>
</evidence>
<name>A0A7N2L0D8_QUELO</name>
<dbReference type="EnsemblPlants" id="QL93p0205_0187:mrna">
    <property type="protein sequence ID" value="QL93p0205_0187:mrna"/>
    <property type="gene ID" value="QL93p0205_0187"/>
</dbReference>
<feature type="domain" description="EDS1 EP" evidence="8">
    <location>
        <begin position="357"/>
        <end position="562"/>
    </location>
</feature>
<proteinExistence type="predicted"/>
<evidence type="ECO:0000256" key="6">
    <source>
        <dbReference type="ARBA" id="ARBA00023242"/>
    </source>
</evidence>
<evidence type="ECO:0000256" key="4">
    <source>
        <dbReference type="ARBA" id="ARBA00022801"/>
    </source>
</evidence>
<evidence type="ECO:0000256" key="5">
    <source>
        <dbReference type="ARBA" id="ARBA00022821"/>
    </source>
</evidence>
<dbReference type="OrthoDB" id="438440at2759"/>
<dbReference type="Pfam" id="PF18117">
    <property type="entry name" value="EDS1_EP"/>
    <property type="match status" value="1"/>
</dbReference>
<dbReference type="InterPro" id="IPR044603">
    <property type="entry name" value="SAG101-like"/>
</dbReference>
<dbReference type="EnsemblPlants" id="QL02p078133:mrna">
    <property type="protein sequence ID" value="QL02p078133:mrna"/>
    <property type="gene ID" value="QL02p078133"/>
</dbReference>
<dbReference type="PANTHER" id="PTHR46898">
    <property type="entry name" value="SENESCENCE-ASSOCIATED CARBOXYLESTERASE 101"/>
    <property type="match status" value="1"/>
</dbReference>
<evidence type="ECO:0000313" key="9">
    <source>
        <dbReference type="EnsemblPlants" id="QL02p078133:mrna"/>
    </source>
</evidence>
<keyword evidence="4" id="KW-0378">Hydrolase</keyword>
<keyword evidence="5" id="KW-0611">Plant defense</keyword>
<evidence type="ECO:0008006" key="11">
    <source>
        <dbReference type="Google" id="ProtNLM"/>
    </source>
</evidence>
<dbReference type="GO" id="GO:0052689">
    <property type="term" value="F:carboxylic ester hydrolase activity"/>
    <property type="evidence" value="ECO:0007669"/>
    <property type="project" value="InterPro"/>
</dbReference>
<dbReference type="SUPFAM" id="SSF53474">
    <property type="entry name" value="alpha/beta-Hydrolases"/>
    <property type="match status" value="1"/>
</dbReference>
<dbReference type="GO" id="GO:0006952">
    <property type="term" value="P:defense response"/>
    <property type="evidence" value="ECO:0007669"/>
    <property type="project" value="UniProtKB-KW"/>
</dbReference>
<dbReference type="Pfam" id="PF01764">
    <property type="entry name" value="Lipase_3"/>
    <property type="match status" value="1"/>
</dbReference>
<reference evidence="10" key="1">
    <citation type="journal article" date="2016" name="G3 (Bethesda)">
        <title>First Draft Assembly and Annotation of the Genome of a California Endemic Oak Quercus lobata Nee (Fagaceae).</title>
        <authorList>
            <person name="Sork V.L."/>
            <person name="Fitz-Gibbon S.T."/>
            <person name="Puiu D."/>
            <person name="Crepeau M."/>
            <person name="Gugger P.F."/>
            <person name="Sherman R."/>
            <person name="Stevens K."/>
            <person name="Langley C.H."/>
            <person name="Pellegrini M."/>
            <person name="Salzberg S.L."/>
        </authorList>
    </citation>
    <scope>NUCLEOTIDE SEQUENCE [LARGE SCALE GENOMIC DNA]</scope>
    <source>
        <strain evidence="10">cv. SW786</strain>
    </source>
</reference>
<dbReference type="PANTHER" id="PTHR46898:SF3">
    <property type="entry name" value="FUNGAL LIPASE-LIKE DOMAIN-CONTAINING PROTEIN"/>
    <property type="match status" value="1"/>
</dbReference>
<keyword evidence="10" id="KW-1185">Reference proteome</keyword>
<keyword evidence="6" id="KW-0539">Nucleus</keyword>
<dbReference type="Gene3D" id="3.40.50.1820">
    <property type="entry name" value="alpha/beta hydrolase"/>
    <property type="match status" value="1"/>
</dbReference>
<keyword evidence="3" id="KW-0963">Cytoplasm</keyword>
<dbReference type="OMA" id="IHAPAYQ"/>
<dbReference type="KEGG" id="qlo:115976723"/>
<dbReference type="RefSeq" id="XP_030954045.1">
    <property type="nucleotide sequence ID" value="XM_031098185.1"/>
</dbReference>
<dbReference type="Gramene" id="QL93p0205_0187:mrna">
    <property type="protein sequence ID" value="QL93p0205_0187:mrna"/>
    <property type="gene ID" value="QL93p0205_0187"/>
</dbReference>
<protein>
    <recommendedName>
        <fullName evidence="11">Senescence-associated carboxylesterase 101</fullName>
    </recommendedName>
</protein>
<dbReference type="InterPro" id="IPR041266">
    <property type="entry name" value="EDS1_EP"/>
</dbReference>
<dbReference type="GO" id="GO:0006629">
    <property type="term" value="P:lipid metabolic process"/>
    <property type="evidence" value="ECO:0007669"/>
    <property type="project" value="InterPro"/>
</dbReference>
<dbReference type="Proteomes" id="UP000594261">
    <property type="component" value="Chromosome 2"/>
</dbReference>
<feature type="domain" description="Fungal lipase-type" evidence="7">
    <location>
        <begin position="105"/>
        <end position="209"/>
    </location>
</feature>
<evidence type="ECO:0000256" key="1">
    <source>
        <dbReference type="ARBA" id="ARBA00004123"/>
    </source>
</evidence>
<dbReference type="GeneID" id="115976723"/>
<sequence length="593" mass="67622">MSRIHLFSGGLELANLVVSSGVLYHSWAAVRDLYSEINQNEQQSLSVRYKVSQQPNSTTIAFFTWPACSKDYIIQGGGGEDLVSSSTLKESFPLFEFLCTKTNPQFSINKAALELFASIRDSLPSLKSQIDSKPVIITGNSLGGSVASLFTLWLLEKINLSSTKTRPLCITFGSPLVGDDGLQEATSKYPTWNSCFLHVVSDQDPIPRVLISPHNPIDSIYKPFGTFLLHSELGCACFEDSQSILDLLTATYLEGPENQNPNQVLEFYEALVQHLNHKVICKDTTQLVKRNTKSFEAGIITQLEAIGLVRPQQQQRNNGIDNLITRTERQEKKLVILKRQVFDPSKKLNDIKINMAYLEWYKKHFKDKGIGYYDSYKNSGNLSDLNVVRYKKILTCYWEEMVDEAEKKPQKEGASFRTRWLFAGTNYRRMCEPLDIAEYYNKGLKDYINQGRPKHYKQLEQWLKEIEKPASNPSQLKKQNVASSLTEDSCFWAHVEEARISCELLSSRESSIGEKESSKHNLVEFENYVLSLMKNYAVSPEIFLPRSSFMLWWKEYEEIIRKGIMGAAYYSPLTDLMKSRSYQNYATGGLEIP</sequence>
<dbReference type="InterPro" id="IPR029058">
    <property type="entry name" value="AB_hydrolase_fold"/>
</dbReference>
<gene>
    <name evidence="9" type="primary">LOC115976723</name>
</gene>
<dbReference type="InterPro" id="IPR002921">
    <property type="entry name" value="Fungal_lipase-type"/>
</dbReference>
<dbReference type="GO" id="GO:0005634">
    <property type="term" value="C:nucleus"/>
    <property type="evidence" value="ECO:0007669"/>
    <property type="project" value="UniProtKB-SubCell"/>
</dbReference>